<protein>
    <submittedName>
        <fullName evidence="1">Uncharacterized protein</fullName>
    </submittedName>
</protein>
<comment type="caution">
    <text evidence="1">The sequence shown here is derived from an EMBL/GenBank/DDBJ whole genome shotgun (WGS) entry which is preliminary data.</text>
</comment>
<accession>A0AAV6ZMG6</accession>
<evidence type="ECO:0000313" key="2">
    <source>
        <dbReference type="Proteomes" id="UP000824782"/>
    </source>
</evidence>
<dbReference type="Proteomes" id="UP000824782">
    <property type="component" value="Unassembled WGS sequence"/>
</dbReference>
<proteinExistence type="predicted"/>
<dbReference type="EMBL" id="WNYA01000039">
    <property type="protein sequence ID" value="KAG8550584.1"/>
    <property type="molecule type" value="Genomic_DNA"/>
</dbReference>
<dbReference type="AlphaFoldDB" id="A0AAV6ZMG6"/>
<organism evidence="1 2">
    <name type="scientific">Engystomops pustulosus</name>
    <name type="common">Tungara frog</name>
    <name type="synonym">Physalaemus pustulosus</name>
    <dbReference type="NCBI Taxonomy" id="76066"/>
    <lineage>
        <taxon>Eukaryota</taxon>
        <taxon>Metazoa</taxon>
        <taxon>Chordata</taxon>
        <taxon>Craniata</taxon>
        <taxon>Vertebrata</taxon>
        <taxon>Euteleostomi</taxon>
        <taxon>Amphibia</taxon>
        <taxon>Batrachia</taxon>
        <taxon>Anura</taxon>
        <taxon>Neobatrachia</taxon>
        <taxon>Hyloidea</taxon>
        <taxon>Leptodactylidae</taxon>
        <taxon>Leiuperinae</taxon>
        <taxon>Engystomops</taxon>
    </lineage>
</organism>
<name>A0AAV6ZMG6_ENGPU</name>
<sequence>MGGAILLTFIAPCDIIGERRSVAKTALGLPKTRGCLIFTISLQECLSRLNNILQIFSKEEIQHEIYTLNTGKARTMQQSTENRREFDIRYLDESWLTRSHISRAQSVPEGSIEKHSLCLGTKKEKRSGETFYFSHFM</sequence>
<reference evidence="1" key="1">
    <citation type="thesis" date="2020" institute="ProQuest LLC" country="789 East Eisenhower Parkway, Ann Arbor, MI, USA">
        <title>Comparative Genomics and Chromosome Evolution.</title>
        <authorList>
            <person name="Mudd A.B."/>
        </authorList>
    </citation>
    <scope>NUCLEOTIDE SEQUENCE</scope>
    <source>
        <strain evidence="1">237g6f4</strain>
        <tissue evidence="1">Blood</tissue>
    </source>
</reference>
<keyword evidence="2" id="KW-1185">Reference proteome</keyword>
<gene>
    <name evidence="1" type="ORF">GDO81_023541</name>
</gene>
<evidence type="ECO:0000313" key="1">
    <source>
        <dbReference type="EMBL" id="KAG8550584.1"/>
    </source>
</evidence>